<feature type="region of interest" description="Disordered" evidence="2">
    <location>
        <begin position="444"/>
        <end position="508"/>
    </location>
</feature>
<feature type="compositionally biased region" description="Basic and acidic residues" evidence="2">
    <location>
        <begin position="1"/>
        <end position="18"/>
    </location>
</feature>
<dbReference type="AlphaFoldDB" id="A0AAP0DEK8"/>
<feature type="compositionally biased region" description="Basic and acidic residues" evidence="2">
    <location>
        <begin position="444"/>
        <end position="460"/>
    </location>
</feature>
<feature type="region of interest" description="Disordered" evidence="2">
    <location>
        <begin position="533"/>
        <end position="556"/>
    </location>
</feature>
<feature type="compositionally biased region" description="Polar residues" evidence="2">
    <location>
        <begin position="20"/>
        <end position="30"/>
    </location>
</feature>
<evidence type="ECO:0000256" key="1">
    <source>
        <dbReference type="SAM" id="Coils"/>
    </source>
</evidence>
<dbReference type="PANTHER" id="PTHR33018:SF31">
    <property type="entry name" value="TRANSPOSASE, PTTA_EN_SPM, PLANT"/>
    <property type="match status" value="1"/>
</dbReference>
<comment type="caution">
    <text evidence="3">The sequence shown here is derived from an EMBL/GenBank/DDBJ whole genome shotgun (WGS) entry which is preliminary data.</text>
</comment>
<sequence>MADSDSDHSRHEDHKDNSNNEESVTKSQRGPTVKSKTIKQKIVITYNKRGVPDGEGAKKLSTFEGEVARSMVSINYDSWLDVGKEIKEACWKFVLTRFVLNPKSRKHSLQSIGTKWKNFKHTLYKNFILAKKDDPEADLLTPPAMYPFVKEDVWKLFVAQRTSKKWEEKSKKAKNTRAMNKYNHRLSRKGYSGLIREIIKETGKDEEEIDRTTCWKKARELKSGGYDPNVKPIVEKIEKLEKENICDDVSCGTEDLLTQALGNDEQRGHVRGMGKYVSQQQYFHLPKTIKGYLSKEKKKMNRRLSKLEDDFERMKKGTLCSTPASEGASCQIGNDIEDEALEEDEEHEEGAIHDKSCYLAVDVPSNIVAKGSVMNSNDLGENIDVNLETSLQGEALIPFPIEDEFIEKVKDAVGYILSWPRHLVIQFADLNNISKKKIRTKKVEVRNDAKKHEETKDASKKNGGRNNESKKDESNDDEGRNHDKKGTQNDEEMKDASKKKRQLDPDGEKVRELLTADVQLLMGDSIIELKEKKKSKLTGKEPEQRKVMTRGERKKRVRMTSPTMLMAQMMVDGHMKHVDTIRVQCENDIFGYDSFTYLSWNDFDRVFAMDELSGAVVTSYSMYLYEQIKNGSKIDHGICFVTPTATMNHDKKGKARNVDDSSRLVADRLGSRKNNDIVLTTLGARCTRHEKNECYYIDSIRPTSINLQFKTIVDAAIGLYNAKIGSKKASKFNWVNSACPLQPGTTECGYYVLKFMKEVVRQGLVVLEQNKIGGDRNAYTDADFDEIREEWLTYACNFIYMDEK</sequence>
<reference evidence="3 4" key="1">
    <citation type="submission" date="2024-04" db="EMBL/GenBank/DDBJ databases">
        <title>The reference genome of an endangered Asteraceae, Deinandra increscens subsp. villosa, native to the Central Coast of California.</title>
        <authorList>
            <person name="Guilliams M."/>
            <person name="Hasenstab-Lehman K."/>
            <person name="Meyer R."/>
            <person name="Mcevoy S."/>
        </authorList>
    </citation>
    <scope>NUCLEOTIDE SEQUENCE [LARGE SCALE GENOMIC DNA]</scope>
    <source>
        <tissue evidence="3">Leaf</tissue>
    </source>
</reference>
<organism evidence="3 4">
    <name type="scientific">Deinandra increscens subsp. villosa</name>
    <dbReference type="NCBI Taxonomy" id="3103831"/>
    <lineage>
        <taxon>Eukaryota</taxon>
        <taxon>Viridiplantae</taxon>
        <taxon>Streptophyta</taxon>
        <taxon>Embryophyta</taxon>
        <taxon>Tracheophyta</taxon>
        <taxon>Spermatophyta</taxon>
        <taxon>Magnoliopsida</taxon>
        <taxon>eudicotyledons</taxon>
        <taxon>Gunneridae</taxon>
        <taxon>Pentapetalae</taxon>
        <taxon>asterids</taxon>
        <taxon>campanulids</taxon>
        <taxon>Asterales</taxon>
        <taxon>Asteraceae</taxon>
        <taxon>Asteroideae</taxon>
        <taxon>Heliantheae alliance</taxon>
        <taxon>Madieae</taxon>
        <taxon>Madiinae</taxon>
        <taxon>Deinandra</taxon>
    </lineage>
</organism>
<evidence type="ECO:0000256" key="2">
    <source>
        <dbReference type="SAM" id="MobiDB-lite"/>
    </source>
</evidence>
<dbReference type="EMBL" id="JBCNJP010000009">
    <property type="protein sequence ID" value="KAK9073504.1"/>
    <property type="molecule type" value="Genomic_DNA"/>
</dbReference>
<gene>
    <name evidence="3" type="ORF">SSX86_007828</name>
</gene>
<dbReference type="Gene3D" id="3.40.395.10">
    <property type="entry name" value="Adenoviral Proteinase, Chain A"/>
    <property type="match status" value="1"/>
</dbReference>
<feature type="compositionally biased region" description="Basic and acidic residues" evidence="2">
    <location>
        <begin position="467"/>
        <end position="488"/>
    </location>
</feature>
<dbReference type="PANTHER" id="PTHR33018">
    <property type="entry name" value="OS10G0338966 PROTEIN-RELATED"/>
    <property type="match status" value="1"/>
</dbReference>
<evidence type="ECO:0000313" key="3">
    <source>
        <dbReference type="EMBL" id="KAK9073504.1"/>
    </source>
</evidence>
<feature type="compositionally biased region" description="Basic and acidic residues" evidence="2">
    <location>
        <begin position="538"/>
        <end position="551"/>
    </location>
</feature>
<name>A0AAP0DEK8_9ASTR</name>
<evidence type="ECO:0008006" key="5">
    <source>
        <dbReference type="Google" id="ProtNLM"/>
    </source>
</evidence>
<evidence type="ECO:0000313" key="4">
    <source>
        <dbReference type="Proteomes" id="UP001408789"/>
    </source>
</evidence>
<protein>
    <recommendedName>
        <fullName evidence="5">Transposase</fullName>
    </recommendedName>
</protein>
<dbReference type="Proteomes" id="UP001408789">
    <property type="component" value="Unassembled WGS sequence"/>
</dbReference>
<keyword evidence="4" id="KW-1185">Reference proteome</keyword>
<dbReference type="SUPFAM" id="SSF54001">
    <property type="entry name" value="Cysteine proteinases"/>
    <property type="match status" value="1"/>
</dbReference>
<accession>A0AAP0DEK8</accession>
<proteinExistence type="predicted"/>
<feature type="region of interest" description="Disordered" evidence="2">
    <location>
        <begin position="1"/>
        <end position="36"/>
    </location>
</feature>
<feature type="coiled-coil region" evidence="1">
    <location>
        <begin position="290"/>
        <end position="317"/>
    </location>
</feature>
<keyword evidence="1" id="KW-0175">Coiled coil</keyword>
<dbReference type="InterPro" id="IPR038765">
    <property type="entry name" value="Papain-like_cys_pep_sf"/>
</dbReference>